<reference evidence="1" key="1">
    <citation type="journal article" date="2020" name="Stud. Mycol.">
        <title>101 Dothideomycetes genomes: a test case for predicting lifestyles and emergence of pathogens.</title>
        <authorList>
            <person name="Haridas S."/>
            <person name="Albert R."/>
            <person name="Binder M."/>
            <person name="Bloem J."/>
            <person name="Labutti K."/>
            <person name="Salamov A."/>
            <person name="Andreopoulos B."/>
            <person name="Baker S."/>
            <person name="Barry K."/>
            <person name="Bills G."/>
            <person name="Bluhm B."/>
            <person name="Cannon C."/>
            <person name="Castanera R."/>
            <person name="Culley D."/>
            <person name="Daum C."/>
            <person name="Ezra D."/>
            <person name="Gonzalez J."/>
            <person name="Henrissat B."/>
            <person name="Kuo A."/>
            <person name="Liang C."/>
            <person name="Lipzen A."/>
            <person name="Lutzoni F."/>
            <person name="Magnuson J."/>
            <person name="Mondo S."/>
            <person name="Nolan M."/>
            <person name="Ohm R."/>
            <person name="Pangilinan J."/>
            <person name="Park H.-J."/>
            <person name="Ramirez L."/>
            <person name="Alfaro M."/>
            <person name="Sun H."/>
            <person name="Tritt A."/>
            <person name="Yoshinaga Y."/>
            <person name="Zwiers L.-H."/>
            <person name="Turgeon B."/>
            <person name="Goodwin S."/>
            <person name="Spatafora J."/>
            <person name="Crous P."/>
            <person name="Grigoriev I."/>
        </authorList>
    </citation>
    <scope>NUCLEOTIDE SEQUENCE</scope>
    <source>
        <strain evidence="1">CBS 525.71</strain>
    </source>
</reference>
<organism evidence="1 2">
    <name type="scientific">Macroventuria anomochaeta</name>
    <dbReference type="NCBI Taxonomy" id="301207"/>
    <lineage>
        <taxon>Eukaryota</taxon>
        <taxon>Fungi</taxon>
        <taxon>Dikarya</taxon>
        <taxon>Ascomycota</taxon>
        <taxon>Pezizomycotina</taxon>
        <taxon>Dothideomycetes</taxon>
        <taxon>Pleosporomycetidae</taxon>
        <taxon>Pleosporales</taxon>
        <taxon>Pleosporineae</taxon>
        <taxon>Didymellaceae</taxon>
        <taxon>Macroventuria</taxon>
    </lineage>
</organism>
<gene>
    <name evidence="1" type="ORF">BU25DRAFT_44829</name>
</gene>
<evidence type="ECO:0000313" key="1">
    <source>
        <dbReference type="EMBL" id="KAF2627823.1"/>
    </source>
</evidence>
<sequence length="163" mass="18509">MNCGKCSARIFGVRMLPLAYCAQAFLDFLHDQRTRCLLKTMVKLTCGISVLGLTTLGGEPTYDANFLSAVSFRRLSARTSLSCTPMTQRSQVRTGLLRRCLKPRECSMAATGSGGTLIGMRARRQRERFRPCLIWVVWCLTRVLERISRAVSWREKIRRTIKS</sequence>
<dbReference type="EMBL" id="MU006715">
    <property type="protein sequence ID" value="KAF2627823.1"/>
    <property type="molecule type" value="Genomic_DNA"/>
</dbReference>
<comment type="caution">
    <text evidence="1">The sequence shown here is derived from an EMBL/GenBank/DDBJ whole genome shotgun (WGS) entry which is preliminary data.</text>
</comment>
<evidence type="ECO:0000313" key="2">
    <source>
        <dbReference type="Proteomes" id="UP000799754"/>
    </source>
</evidence>
<accession>A0ACB6S1K2</accession>
<protein>
    <submittedName>
        <fullName evidence="1">Uncharacterized protein</fullName>
    </submittedName>
</protein>
<proteinExistence type="predicted"/>
<dbReference type="Proteomes" id="UP000799754">
    <property type="component" value="Unassembled WGS sequence"/>
</dbReference>
<name>A0ACB6S1K2_9PLEO</name>
<keyword evidence="2" id="KW-1185">Reference proteome</keyword>